<proteinExistence type="predicted"/>
<evidence type="ECO:0000256" key="2">
    <source>
        <dbReference type="ARBA" id="ARBA00022840"/>
    </source>
</evidence>
<dbReference type="GO" id="GO:0000329">
    <property type="term" value="C:fungal-type vacuole membrane"/>
    <property type="evidence" value="ECO:0007669"/>
    <property type="project" value="TreeGrafter"/>
</dbReference>
<dbReference type="STRING" id="4829.A0A168QQC1"/>
<dbReference type="OrthoDB" id="158357at2759"/>
<dbReference type="GO" id="GO:0000285">
    <property type="term" value="F:1-phosphatidylinositol-3-phosphate 5-kinase activity"/>
    <property type="evidence" value="ECO:0007669"/>
    <property type="project" value="InterPro"/>
</dbReference>
<dbReference type="PANTHER" id="PTHR45748">
    <property type="entry name" value="1-PHOSPHATIDYLINOSITOL 3-PHOSPHATE 5-KINASE-RELATED"/>
    <property type="match status" value="1"/>
</dbReference>
<organism evidence="6">
    <name type="scientific">Absidia glauca</name>
    <name type="common">Pin mould</name>
    <dbReference type="NCBI Taxonomy" id="4829"/>
    <lineage>
        <taxon>Eukaryota</taxon>
        <taxon>Fungi</taxon>
        <taxon>Fungi incertae sedis</taxon>
        <taxon>Mucoromycota</taxon>
        <taxon>Mucoromycotina</taxon>
        <taxon>Mucoromycetes</taxon>
        <taxon>Mucorales</taxon>
        <taxon>Cunninghamellaceae</taxon>
        <taxon>Absidia</taxon>
    </lineage>
</organism>
<dbReference type="EMBL" id="LT554468">
    <property type="protein sequence ID" value="SAM05300.1"/>
    <property type="molecule type" value="Genomic_DNA"/>
</dbReference>
<keyword evidence="3" id="KW-0808">Transferase</keyword>
<dbReference type="Gene3D" id="3.30.800.10">
    <property type="entry name" value="Phosphatidylinositol Phosphate Kinase II Beta"/>
    <property type="match status" value="1"/>
</dbReference>
<keyword evidence="7" id="KW-1185">Reference proteome</keyword>
<dbReference type="SUPFAM" id="SSF56104">
    <property type="entry name" value="SAICAR synthase-like"/>
    <property type="match status" value="1"/>
</dbReference>
<dbReference type="OMA" id="INDTIHC"/>
<feature type="region of interest" description="Disordered" evidence="4">
    <location>
        <begin position="868"/>
        <end position="908"/>
    </location>
</feature>
<evidence type="ECO:0000313" key="7">
    <source>
        <dbReference type="Proteomes" id="UP000078561"/>
    </source>
</evidence>
<protein>
    <recommendedName>
        <fullName evidence="5">PIPK domain-containing protein</fullName>
    </recommendedName>
</protein>
<evidence type="ECO:0000313" key="6">
    <source>
        <dbReference type="EMBL" id="SAM05300.1"/>
    </source>
</evidence>
<reference evidence="6" key="1">
    <citation type="submission" date="2016-04" db="EMBL/GenBank/DDBJ databases">
        <authorList>
            <person name="Evans L.H."/>
            <person name="Alamgir A."/>
            <person name="Owens N."/>
            <person name="Weber N.D."/>
            <person name="Virtaneva K."/>
            <person name="Barbian K."/>
            <person name="Babar A."/>
            <person name="Rosenke K."/>
        </authorList>
    </citation>
    <scope>NUCLEOTIDE SEQUENCE [LARGE SCALE GENOMIC DNA]</scope>
    <source>
        <strain evidence="6">CBS 101.48</strain>
    </source>
</reference>
<gene>
    <name evidence="6" type="primary">ABSGL_11175.1 scaffold 12295</name>
</gene>
<feature type="region of interest" description="Disordered" evidence="4">
    <location>
        <begin position="220"/>
        <end position="242"/>
    </location>
</feature>
<evidence type="ECO:0000259" key="5">
    <source>
        <dbReference type="PROSITE" id="PS51455"/>
    </source>
</evidence>
<dbReference type="SMART" id="SM00330">
    <property type="entry name" value="PIPKc"/>
    <property type="match status" value="1"/>
</dbReference>
<evidence type="ECO:0000256" key="3">
    <source>
        <dbReference type="PROSITE-ProRule" id="PRU00781"/>
    </source>
</evidence>
<keyword evidence="2 3" id="KW-0067">ATP-binding</keyword>
<dbReference type="GO" id="GO:0005524">
    <property type="term" value="F:ATP binding"/>
    <property type="evidence" value="ECO:0007669"/>
    <property type="project" value="UniProtKB-UniRule"/>
</dbReference>
<dbReference type="InParanoid" id="A0A168QQC1"/>
<dbReference type="Gene3D" id="3.30.810.10">
    <property type="entry name" value="2-Layer Sandwich"/>
    <property type="match status" value="1"/>
</dbReference>
<evidence type="ECO:0000256" key="1">
    <source>
        <dbReference type="ARBA" id="ARBA00022741"/>
    </source>
</evidence>
<dbReference type="GO" id="GO:0010008">
    <property type="term" value="C:endosome membrane"/>
    <property type="evidence" value="ECO:0007669"/>
    <property type="project" value="TreeGrafter"/>
</dbReference>
<dbReference type="PROSITE" id="PS51455">
    <property type="entry name" value="PIPK"/>
    <property type="match status" value="1"/>
</dbReference>
<feature type="domain" description="PIPK" evidence="5">
    <location>
        <begin position="975"/>
        <end position="1288"/>
    </location>
</feature>
<dbReference type="GO" id="GO:0046854">
    <property type="term" value="P:phosphatidylinositol phosphate biosynthetic process"/>
    <property type="evidence" value="ECO:0007669"/>
    <property type="project" value="TreeGrafter"/>
</dbReference>
<dbReference type="Pfam" id="PF01504">
    <property type="entry name" value="PIP5K"/>
    <property type="match status" value="1"/>
</dbReference>
<dbReference type="PANTHER" id="PTHR45748:SF7">
    <property type="entry name" value="1-PHOSPHATIDYLINOSITOL 3-PHOSPHATE 5-KINASE-RELATED"/>
    <property type="match status" value="1"/>
</dbReference>
<dbReference type="InterPro" id="IPR002498">
    <property type="entry name" value="PInositol-4-P-4/5-kinase_core"/>
</dbReference>
<dbReference type="InterPro" id="IPR027483">
    <property type="entry name" value="PInositol-4-P-4/5-kinase_C_sf"/>
</dbReference>
<evidence type="ECO:0000256" key="4">
    <source>
        <dbReference type="SAM" id="MobiDB-lite"/>
    </source>
</evidence>
<keyword evidence="3" id="KW-0418">Kinase</keyword>
<dbReference type="InterPro" id="IPR044769">
    <property type="entry name" value="PIKfyve_PIPKc"/>
</dbReference>
<feature type="compositionally biased region" description="Polar residues" evidence="4">
    <location>
        <begin position="221"/>
        <end position="239"/>
    </location>
</feature>
<dbReference type="InterPro" id="IPR027484">
    <property type="entry name" value="PInositol-4-P-5-kinase_N"/>
</dbReference>
<accession>A0A168QQC1</accession>
<feature type="compositionally biased region" description="Polar residues" evidence="4">
    <location>
        <begin position="887"/>
        <end position="908"/>
    </location>
</feature>
<dbReference type="Proteomes" id="UP000078561">
    <property type="component" value="Unassembled WGS sequence"/>
</dbReference>
<sequence length="1310" mass="148119">MQASTSVKPLPLLPTPPHHSPLPLPLDDESRVQLWKLIHTWLRHGQLQTKWATVINDLLLRILQTKRCETSSLSCAETNNMAASLPLCIQLFETGSPPQSKYLATSNDGTLLQALTDLPLPTVYGGTIRLYGAPKSLQRKLVDIMAVSLYTLYSLQLEMNLMWDHRVHLLSKLSSSQQTHPYPKQVSPIATSEVVNSSWRSGVLGWIIKRYGNKVVDDNTKVPSSSSINRRQSMLGSKTLSRKPVDIKTMNDSVPESNAPPAYHESPDSRYYRDLRLRLQDAILSTSPSCLFTAPSIVTVLDAEEEALNTMKTIIANGQQQQHEINKHKHRSGGHLLRAKLSSLARRSSTNSSLFGSEPTLLNDYPSTVITLPQSIMAYSLLRIPRKILNNTSKVGMDHLYLDTSSIEAFTYHQHMVISYSSHPIGCPDRPCVGPTLCATQYFKFDDPSPYSDCTLGSALKGWLNHGHQSCKHWNTQKTLVCGDPLKSTHGSSQSLNHHQTQSDVIDRQQSDILDSTLAPLSRKQQTTSTTTTTPKVPLHGCSQTLQDHVLCFSNGSSRISVYFIKTAPSDTTHSEDISKPVLDDSTNDKLQCWSTCTICDAQTPPLPISQSSFSFSFAKYLELCLYSTRLMGPRNDLCQHAKSTPSAIARCFASVTKGTTMEVRFVKEDTSVYRLRGSPLQSTKPTEAVIRPISTPRISSSTMERWKRKEEKAVDDLFAVVRHHLLSLHNDNNNQWMNSNDPDILYWSTHLKADQQQLVSALKAACGDVDGSNLNDFRRFFTMKASVIMDSLANWQRQRWPDETGRFPPLLTWEDRPDYMNSDINDTIHCFPGSAIMVRELEPSSIVAYTLSSNEYTEELADTCTFGGDLESRSAPAPPIKAMASPTLSAQSGSEDSRHSNNSNDATQVIDSYYSSVERKYIAPSTGSVTETASFRTMVMETVKSNVNEMEQHTPRLSQLWRSTPVFFPDKIHLAQKVERDLALDPHQSTRDIMESTFYQDPLYNASSKDDSSLPPTSEETLKKISPHIKHRFIHGNKEFTCIVYYASEFELLRRSCGVDQLVIESLGRCQNWEMTGGKNNRLVVKEMMNAWNIAEKDAFLRFAPKYFDYLKTTDKAPTVLAKVFGFYSVQMRTLNDKKQVFNMDVLVMEQLFYGQSISKTFDLKGIPDRQVEKEKRNQMDTTLWDGDWKEAYRMGYFTFEQSRAWVESAIRRDTEFLASSNIMDYSLLVGIDEAKKELSVGIVGAYTWYKKIESRSKSTLQRNREVTILPPDQYRLRFCREVPNYFIPIPGKFDKIPFRETNSSSWMT</sequence>
<keyword evidence="1 3" id="KW-0547">Nucleotide-binding</keyword>
<dbReference type="CDD" id="cd17300">
    <property type="entry name" value="PIPKc_PIKfyve"/>
    <property type="match status" value="1"/>
</dbReference>
<name>A0A168QQC1_ABSGL</name>